<dbReference type="SUPFAM" id="SSF52172">
    <property type="entry name" value="CheY-like"/>
    <property type="match status" value="1"/>
</dbReference>
<dbReference type="GO" id="GO:0000155">
    <property type="term" value="F:phosphorelay sensor kinase activity"/>
    <property type="evidence" value="ECO:0007669"/>
    <property type="project" value="TreeGrafter"/>
</dbReference>
<proteinExistence type="predicted"/>
<gene>
    <name evidence="8" type="ORF">XE03_0242</name>
</gene>
<organism evidence="8 9">
    <name type="scientific">candidate division TA06 bacterium 34_109</name>
    <dbReference type="NCBI Taxonomy" id="1635277"/>
    <lineage>
        <taxon>Bacteria</taxon>
        <taxon>Bacteria division TA06</taxon>
    </lineage>
</organism>
<feature type="domain" description="Response regulatory" evidence="7">
    <location>
        <begin position="7"/>
        <end position="123"/>
    </location>
</feature>
<keyword evidence="2" id="KW-0902">Two-component regulatory system</keyword>
<protein>
    <submittedName>
        <fullName evidence="8">Response regulator DrrA</fullName>
    </submittedName>
</protein>
<keyword evidence="1 6" id="KW-0597">Phosphoprotein</keyword>
<evidence type="ECO:0000313" key="9">
    <source>
        <dbReference type="Proteomes" id="UP000053467"/>
    </source>
</evidence>
<dbReference type="Proteomes" id="UP000053467">
    <property type="component" value="Unassembled WGS sequence"/>
</dbReference>
<dbReference type="AlphaFoldDB" id="A0A101I3F4"/>
<keyword evidence="3" id="KW-0805">Transcription regulation</keyword>
<dbReference type="EMBL" id="LGGX01000001">
    <property type="protein sequence ID" value="KUK88236.1"/>
    <property type="molecule type" value="Genomic_DNA"/>
</dbReference>
<evidence type="ECO:0000256" key="5">
    <source>
        <dbReference type="ARBA" id="ARBA00023163"/>
    </source>
</evidence>
<evidence type="ECO:0000259" key="7">
    <source>
        <dbReference type="PROSITE" id="PS50110"/>
    </source>
</evidence>
<dbReference type="Gene3D" id="3.40.50.2300">
    <property type="match status" value="1"/>
</dbReference>
<accession>A0A101I3F4</accession>
<dbReference type="PANTHER" id="PTHR43547">
    <property type="entry name" value="TWO-COMPONENT HISTIDINE KINASE"/>
    <property type="match status" value="1"/>
</dbReference>
<dbReference type="PROSITE" id="PS50110">
    <property type="entry name" value="RESPONSE_REGULATORY"/>
    <property type="match status" value="1"/>
</dbReference>
<comment type="caution">
    <text evidence="8">The sequence shown here is derived from an EMBL/GenBank/DDBJ whole genome shotgun (WGS) entry which is preliminary data.</text>
</comment>
<name>A0A101I3F4_UNCT6</name>
<dbReference type="SMART" id="SM00448">
    <property type="entry name" value="REC"/>
    <property type="match status" value="1"/>
</dbReference>
<evidence type="ECO:0000256" key="4">
    <source>
        <dbReference type="ARBA" id="ARBA00023125"/>
    </source>
</evidence>
<evidence type="ECO:0000256" key="3">
    <source>
        <dbReference type="ARBA" id="ARBA00023015"/>
    </source>
</evidence>
<evidence type="ECO:0000256" key="2">
    <source>
        <dbReference type="ARBA" id="ARBA00023012"/>
    </source>
</evidence>
<feature type="modified residue" description="4-aspartylphosphate" evidence="6">
    <location>
        <position position="56"/>
    </location>
</feature>
<dbReference type="PANTHER" id="PTHR43547:SF2">
    <property type="entry name" value="HYBRID SIGNAL TRANSDUCTION HISTIDINE KINASE C"/>
    <property type="match status" value="1"/>
</dbReference>
<evidence type="ECO:0000256" key="1">
    <source>
        <dbReference type="ARBA" id="ARBA00022553"/>
    </source>
</evidence>
<dbReference type="FunFam" id="3.40.50.2300:FF:000001">
    <property type="entry name" value="DNA-binding response regulator PhoB"/>
    <property type="match status" value="1"/>
</dbReference>
<dbReference type="Pfam" id="PF00072">
    <property type="entry name" value="Response_reg"/>
    <property type="match status" value="1"/>
</dbReference>
<dbReference type="GO" id="GO:0003677">
    <property type="term" value="F:DNA binding"/>
    <property type="evidence" value="ECO:0007669"/>
    <property type="project" value="UniProtKB-KW"/>
</dbReference>
<dbReference type="InterPro" id="IPR011006">
    <property type="entry name" value="CheY-like_superfamily"/>
</dbReference>
<keyword evidence="5" id="KW-0804">Transcription</keyword>
<sequence length="128" mass="14599">MEERKKTLLIVDDDLFLVDIMAFTLKQNGFDIIKAHNGQEAINILNKEHVDLVLTDIMMPVMDGFELAANLRQNENTKNIPIIFLTAKSNVEDKNKGFDIGINDYVVKPFNLKDLVSRINKALNPEQK</sequence>
<dbReference type="CDD" id="cd17574">
    <property type="entry name" value="REC_OmpR"/>
    <property type="match status" value="1"/>
</dbReference>
<evidence type="ECO:0000256" key="6">
    <source>
        <dbReference type="PROSITE-ProRule" id="PRU00169"/>
    </source>
</evidence>
<dbReference type="InterPro" id="IPR001789">
    <property type="entry name" value="Sig_transdc_resp-reg_receiver"/>
</dbReference>
<reference evidence="9" key="1">
    <citation type="journal article" date="2015" name="MBio">
        <title>Genome-Resolved Metagenomic Analysis Reveals Roles for Candidate Phyla and Other Microbial Community Members in Biogeochemical Transformations in Oil Reservoirs.</title>
        <authorList>
            <person name="Hu P."/>
            <person name="Tom L."/>
            <person name="Singh A."/>
            <person name="Thomas B.C."/>
            <person name="Baker B.J."/>
            <person name="Piceno Y.M."/>
            <person name="Andersen G.L."/>
            <person name="Banfield J.F."/>
        </authorList>
    </citation>
    <scope>NUCLEOTIDE SEQUENCE [LARGE SCALE GENOMIC DNA]</scope>
</reference>
<evidence type="ECO:0000313" key="8">
    <source>
        <dbReference type="EMBL" id="KUK88236.1"/>
    </source>
</evidence>
<keyword evidence="4" id="KW-0238">DNA-binding</keyword>